<dbReference type="Proteomes" id="UP000028725">
    <property type="component" value="Unassembled WGS sequence"/>
</dbReference>
<accession>A0A085WRD7</accession>
<protein>
    <submittedName>
        <fullName evidence="1">Uncharacterized protein</fullName>
    </submittedName>
</protein>
<dbReference type="STRING" id="394096.DB31_5292"/>
<name>A0A085WRD7_9BACT</name>
<sequence length="45" mass="4882">MLALDRKTNANQPVRDLTMTFIRRGGAAASEEAWARVSAPAGKHD</sequence>
<proteinExistence type="predicted"/>
<evidence type="ECO:0000313" key="1">
    <source>
        <dbReference type="EMBL" id="KFE70250.1"/>
    </source>
</evidence>
<organism evidence="1 2">
    <name type="scientific">Hyalangium minutum</name>
    <dbReference type="NCBI Taxonomy" id="394096"/>
    <lineage>
        <taxon>Bacteria</taxon>
        <taxon>Pseudomonadati</taxon>
        <taxon>Myxococcota</taxon>
        <taxon>Myxococcia</taxon>
        <taxon>Myxococcales</taxon>
        <taxon>Cystobacterineae</taxon>
        <taxon>Archangiaceae</taxon>
        <taxon>Hyalangium</taxon>
    </lineage>
</organism>
<keyword evidence="2" id="KW-1185">Reference proteome</keyword>
<gene>
    <name evidence="1" type="ORF">DB31_5292</name>
</gene>
<dbReference type="AlphaFoldDB" id="A0A085WRD7"/>
<evidence type="ECO:0000313" key="2">
    <source>
        <dbReference type="Proteomes" id="UP000028725"/>
    </source>
</evidence>
<reference evidence="1 2" key="1">
    <citation type="submission" date="2014-04" db="EMBL/GenBank/DDBJ databases">
        <title>Genome assembly of Hyalangium minutum DSM 14724.</title>
        <authorList>
            <person name="Sharma G."/>
            <person name="Subramanian S."/>
        </authorList>
    </citation>
    <scope>NUCLEOTIDE SEQUENCE [LARGE SCALE GENOMIC DNA]</scope>
    <source>
        <strain evidence="1 2">DSM 14724</strain>
    </source>
</reference>
<comment type="caution">
    <text evidence="1">The sequence shown here is derived from an EMBL/GenBank/DDBJ whole genome shotgun (WGS) entry which is preliminary data.</text>
</comment>
<dbReference type="EMBL" id="JMCB01000003">
    <property type="protein sequence ID" value="KFE70250.1"/>
    <property type="molecule type" value="Genomic_DNA"/>
</dbReference>